<dbReference type="PANTHER" id="PTHR36973:SF4">
    <property type="entry name" value="NODULATION PROTEIN"/>
    <property type="match status" value="1"/>
</dbReference>
<dbReference type="Pfam" id="PF05050">
    <property type="entry name" value="Methyltransf_21"/>
    <property type="match status" value="1"/>
</dbReference>
<dbReference type="NCBIfam" id="TIGR01444">
    <property type="entry name" value="fkbM_fam"/>
    <property type="match status" value="1"/>
</dbReference>
<dbReference type="PANTHER" id="PTHR36973">
    <property type="entry name" value="SLL1456 PROTEIN-RELATED"/>
    <property type="match status" value="1"/>
</dbReference>
<organism evidence="2">
    <name type="scientific">marine metagenome</name>
    <dbReference type="NCBI Taxonomy" id="408172"/>
    <lineage>
        <taxon>unclassified sequences</taxon>
        <taxon>metagenomes</taxon>
        <taxon>ecological metagenomes</taxon>
    </lineage>
</organism>
<reference evidence="2" key="1">
    <citation type="submission" date="2018-05" db="EMBL/GenBank/DDBJ databases">
        <authorList>
            <person name="Lanie J.A."/>
            <person name="Ng W.-L."/>
            <person name="Kazmierczak K.M."/>
            <person name="Andrzejewski T.M."/>
            <person name="Davidsen T.M."/>
            <person name="Wayne K.J."/>
            <person name="Tettelin H."/>
            <person name="Glass J.I."/>
            <person name="Rusch D."/>
            <person name="Podicherti R."/>
            <person name="Tsui H.-C.T."/>
            <person name="Winkler M.E."/>
        </authorList>
    </citation>
    <scope>NUCLEOTIDE SEQUENCE</scope>
</reference>
<evidence type="ECO:0000313" key="2">
    <source>
        <dbReference type="EMBL" id="SVA68426.1"/>
    </source>
</evidence>
<dbReference type="AlphaFoldDB" id="A0A381XUE9"/>
<sequence length="297" mass="34583">FKSKILTIFKLRSRVINQLTSLRLKANKSENYSNLVSKLLLNEKIVALDVGAQGGFNENIFPKKYNDFFSPIMVEPIKDEADKLRKENYKVISKGLWSNNCVKKLYIMKKRLGSSSLYKPNKDAYALYDLKKKNYPSFEVSNEIDIECTTIKESLNNLNIKKLDFLKIDTQGAEIEILKGLGNYLPLLLKIEVQIVPMYENIPDWSELINHLYKLNYMTCEWEEIGNHATHSPVEMDMLFIPNYLNHAGKELIMSRKNKFISLMLIFGQIKLLQIISTKLNFSETPEIEKLKDKFFY</sequence>
<feature type="domain" description="Methyltransferase FkbM" evidence="1">
    <location>
        <begin position="49"/>
        <end position="217"/>
    </location>
</feature>
<dbReference type="EMBL" id="UINC01016435">
    <property type="protein sequence ID" value="SVA68426.1"/>
    <property type="molecule type" value="Genomic_DNA"/>
</dbReference>
<dbReference type="SUPFAM" id="SSF53335">
    <property type="entry name" value="S-adenosyl-L-methionine-dependent methyltransferases"/>
    <property type="match status" value="1"/>
</dbReference>
<dbReference type="InterPro" id="IPR029063">
    <property type="entry name" value="SAM-dependent_MTases_sf"/>
</dbReference>
<dbReference type="InterPro" id="IPR053188">
    <property type="entry name" value="FkbM_Methyltransferase"/>
</dbReference>
<proteinExistence type="predicted"/>
<protein>
    <recommendedName>
        <fullName evidence="1">Methyltransferase FkbM domain-containing protein</fullName>
    </recommendedName>
</protein>
<accession>A0A381XUE9</accession>
<dbReference type="GO" id="GO:0008171">
    <property type="term" value="F:O-methyltransferase activity"/>
    <property type="evidence" value="ECO:0007669"/>
    <property type="project" value="TreeGrafter"/>
</dbReference>
<dbReference type="InterPro" id="IPR006342">
    <property type="entry name" value="FkbM_mtfrase"/>
</dbReference>
<feature type="non-terminal residue" evidence="2">
    <location>
        <position position="1"/>
    </location>
</feature>
<dbReference type="Gene3D" id="3.40.50.150">
    <property type="entry name" value="Vaccinia Virus protein VP39"/>
    <property type="match status" value="1"/>
</dbReference>
<name>A0A381XUE9_9ZZZZ</name>
<evidence type="ECO:0000259" key="1">
    <source>
        <dbReference type="Pfam" id="PF05050"/>
    </source>
</evidence>
<gene>
    <name evidence="2" type="ORF">METZ01_LOCUS121280</name>
</gene>